<geneLocation type="plasmid" evidence="2">
    <name>pDKX1-TEM-52</name>
</geneLocation>
<keyword evidence="1" id="KW-1133">Transmembrane helix</keyword>
<keyword evidence="2" id="KW-0614">Plasmid</keyword>
<evidence type="ECO:0000256" key="1">
    <source>
        <dbReference type="SAM" id="Phobius"/>
    </source>
</evidence>
<reference evidence="2" key="1">
    <citation type="journal article" date="2012" name="Plasmid">
        <title>Expansion of the IncX plasmid family for improved identification and typing of novel plasmids in drug-resistant Enterobacteriaceae.</title>
        <authorList>
            <person name="Johnson T.J."/>
            <person name="Bielak E.M."/>
            <person name="Fortini D."/>
            <person name="Hansen L.H."/>
            <person name="Hasman H."/>
            <person name="Debroy C."/>
            <person name="Nolan L.K."/>
            <person name="Carattoli A."/>
        </authorList>
    </citation>
    <scope>NUCLEOTIDE SEQUENCE</scope>
    <source>
        <strain evidence="2">7633094-7</strain>
        <plasmid evidence="2">pDKX1-TEM-52</plasmid>
    </source>
</reference>
<keyword evidence="1" id="KW-0472">Membrane</keyword>
<sequence length="121" mass="13812">MKKSLYILNTPYVALYRMKRKQKMSKLNLNKRYLTLSLFMAALMLCVAEPAFADDVSTKTTGFLQKIIDFLTDVRKPAITIMALVIGYIALFSRQHTAWIVPLVIGIIIFIVAPYIPNWLA</sequence>
<feature type="transmembrane region" description="Helical" evidence="1">
    <location>
        <begin position="77"/>
        <end position="92"/>
    </location>
</feature>
<dbReference type="Pfam" id="PF04956">
    <property type="entry name" value="TrbC"/>
    <property type="match status" value="1"/>
</dbReference>
<protein>
    <submittedName>
        <fullName evidence="2">VirB2/Pilx2</fullName>
    </submittedName>
</protein>
<organism evidence="2">
    <name type="scientific">Escherichia coli</name>
    <dbReference type="NCBI Taxonomy" id="562"/>
    <lineage>
        <taxon>Bacteria</taxon>
        <taxon>Pseudomonadati</taxon>
        <taxon>Pseudomonadota</taxon>
        <taxon>Gammaproteobacteria</taxon>
        <taxon>Enterobacterales</taxon>
        <taxon>Enterobacteriaceae</taxon>
        <taxon>Escherichia</taxon>
    </lineage>
</organism>
<proteinExistence type="predicted"/>
<feature type="transmembrane region" description="Helical" evidence="1">
    <location>
        <begin position="99"/>
        <end position="116"/>
    </location>
</feature>
<dbReference type="InterPro" id="IPR007039">
    <property type="entry name" value="TrbC/VirB2"/>
</dbReference>
<dbReference type="AlphaFoldDB" id="I6QVZ6"/>
<evidence type="ECO:0000313" key="2">
    <source>
        <dbReference type="EMBL" id="AFM46026.1"/>
    </source>
</evidence>
<keyword evidence="1" id="KW-0812">Transmembrane</keyword>
<name>I6QVZ6_ECOLX</name>
<accession>I6QVZ6</accession>
<dbReference type="EMBL" id="JQ269336">
    <property type="protein sequence ID" value="AFM46026.1"/>
    <property type="molecule type" value="Genomic_DNA"/>
</dbReference>